<evidence type="ECO:0000256" key="1">
    <source>
        <dbReference type="SAM" id="SignalP"/>
    </source>
</evidence>
<dbReference type="InterPro" id="IPR007939">
    <property type="entry name" value="Cu-R_B_prcur"/>
</dbReference>
<accession>A0A1M7YJL2</accession>
<dbReference type="Proteomes" id="UP000184603">
    <property type="component" value="Unassembled WGS sequence"/>
</dbReference>
<dbReference type="GO" id="GO:0005507">
    <property type="term" value="F:copper ion binding"/>
    <property type="evidence" value="ECO:0007669"/>
    <property type="project" value="InterPro"/>
</dbReference>
<dbReference type="GO" id="GO:0009279">
    <property type="term" value="C:cell outer membrane"/>
    <property type="evidence" value="ECO:0007669"/>
    <property type="project" value="InterPro"/>
</dbReference>
<protein>
    <submittedName>
        <fullName evidence="2">Copper resistance protein B</fullName>
    </submittedName>
</protein>
<name>A0A1M7YJL2_9BACT</name>
<gene>
    <name evidence="2" type="ORF">SAMN02745220_04772</name>
</gene>
<dbReference type="STRING" id="1121416.SAMN02745220_04772"/>
<feature type="signal peptide" evidence="1">
    <location>
        <begin position="1"/>
        <end position="22"/>
    </location>
</feature>
<evidence type="ECO:0000313" key="2">
    <source>
        <dbReference type="EMBL" id="SHO52800.1"/>
    </source>
</evidence>
<keyword evidence="3" id="KW-1185">Reference proteome</keyword>
<dbReference type="AlphaFoldDB" id="A0A1M7YJL2"/>
<organism evidence="2 3">
    <name type="scientific">Desulfopila aestuarii DSM 18488</name>
    <dbReference type="NCBI Taxonomy" id="1121416"/>
    <lineage>
        <taxon>Bacteria</taxon>
        <taxon>Pseudomonadati</taxon>
        <taxon>Thermodesulfobacteriota</taxon>
        <taxon>Desulfobulbia</taxon>
        <taxon>Desulfobulbales</taxon>
        <taxon>Desulfocapsaceae</taxon>
        <taxon>Desulfopila</taxon>
    </lineage>
</organism>
<dbReference type="RefSeq" id="WP_073616405.1">
    <property type="nucleotide sequence ID" value="NZ_FRFE01000041.1"/>
</dbReference>
<dbReference type="GO" id="GO:0006878">
    <property type="term" value="P:intracellular copper ion homeostasis"/>
    <property type="evidence" value="ECO:0007669"/>
    <property type="project" value="InterPro"/>
</dbReference>
<sequence>MKHIMHLLFPLVIVAHSSMSLAGDMDDDPLLGKVMLDQLELRTGDSDATVNWSLDGWLGRDLDKLWLKTKGDYERGSIGEANLQALYSRAIAPFWDLQVGWRGDLRPEPVRNWLAVGVKGLAPYFFDLDAALFLGESGRSQARIQAEYELLLTQRLILVPELELTLSGKDDPETATGSGLSTVEAGLRIRYEIRREFAPYLGVSWTRLYGQTADYAVEEGDETDQFQIVVGIRCWL</sequence>
<evidence type="ECO:0000313" key="3">
    <source>
        <dbReference type="Proteomes" id="UP000184603"/>
    </source>
</evidence>
<dbReference type="EMBL" id="FRFE01000041">
    <property type="protein sequence ID" value="SHO52800.1"/>
    <property type="molecule type" value="Genomic_DNA"/>
</dbReference>
<reference evidence="2 3" key="1">
    <citation type="submission" date="2016-12" db="EMBL/GenBank/DDBJ databases">
        <authorList>
            <person name="Song W.-J."/>
            <person name="Kurnit D.M."/>
        </authorList>
    </citation>
    <scope>NUCLEOTIDE SEQUENCE [LARGE SCALE GENOMIC DNA]</scope>
    <source>
        <strain evidence="2 3">DSM 18488</strain>
    </source>
</reference>
<dbReference type="OrthoDB" id="9778934at2"/>
<proteinExistence type="predicted"/>
<keyword evidence="1" id="KW-0732">Signal</keyword>
<feature type="chain" id="PRO_5012252468" evidence="1">
    <location>
        <begin position="23"/>
        <end position="236"/>
    </location>
</feature>
<dbReference type="Pfam" id="PF05275">
    <property type="entry name" value="CopB"/>
    <property type="match status" value="1"/>
</dbReference>